<evidence type="ECO:0000256" key="9">
    <source>
        <dbReference type="SAM" id="MobiDB-lite"/>
    </source>
</evidence>
<evidence type="ECO:0000256" key="6">
    <source>
        <dbReference type="ARBA" id="ARBA00022839"/>
    </source>
</evidence>
<reference evidence="11 12" key="1">
    <citation type="journal article" date="2011" name="Int. J. Syst. Evol. Microbiol.">
        <title>Zhongshania antarctica gen. nov., sp. nov. and Zhongshania guokunii sp. nov., gammaproteobacteria respectively isolated from coastal attached (fast) ice and surface seawater of the Antarctic.</title>
        <authorList>
            <person name="Li H.J."/>
            <person name="Zhang X.Y."/>
            <person name="Chen C.X."/>
            <person name="Zhang Y.J."/>
            <person name="Gao Z.M."/>
            <person name="Yu Y."/>
            <person name="Chen X.L."/>
            <person name="Chen B."/>
            <person name="Zhang Y.Z."/>
        </authorList>
    </citation>
    <scope>NUCLEOTIDE SEQUENCE [LARGE SCALE GENOMIC DNA]</scope>
    <source>
        <strain evidence="11 12">ZS6-22T</strain>
    </source>
</reference>
<dbReference type="EC" id="3.1.13.1" evidence="8"/>
<dbReference type="PROSITE" id="PS50126">
    <property type="entry name" value="S1"/>
    <property type="match status" value="1"/>
</dbReference>
<dbReference type="InterPro" id="IPR022966">
    <property type="entry name" value="RNase_II/R_CS"/>
</dbReference>
<accession>A0ABV3U374</accession>
<dbReference type="HAMAP" id="MF_01895">
    <property type="entry name" value="RNase_R"/>
    <property type="match status" value="1"/>
</dbReference>
<feature type="region of interest" description="Disordered" evidence="9">
    <location>
        <begin position="1"/>
        <end position="25"/>
    </location>
</feature>
<dbReference type="NCBIfam" id="TIGR02063">
    <property type="entry name" value="RNase_R"/>
    <property type="match status" value="1"/>
</dbReference>
<dbReference type="InterPro" id="IPR011805">
    <property type="entry name" value="RNase_R"/>
</dbReference>
<comment type="subcellular location">
    <subcellularLocation>
        <location evidence="2 8">Cytoplasm</location>
    </subcellularLocation>
</comment>
<keyword evidence="3 8" id="KW-0963">Cytoplasm</keyword>
<dbReference type="Proteomes" id="UP001557485">
    <property type="component" value="Unassembled WGS sequence"/>
</dbReference>
<comment type="catalytic activity">
    <reaction evidence="1 8">
        <text>Exonucleolytic cleavage in the 3'- to 5'-direction to yield nucleoside 5'-phosphates.</text>
        <dbReference type="EC" id="3.1.13.1"/>
    </reaction>
</comment>
<keyword evidence="6 8" id="KW-0269">Exonuclease</keyword>
<dbReference type="InterPro" id="IPR040476">
    <property type="entry name" value="CSD2"/>
</dbReference>
<dbReference type="CDD" id="cd04471">
    <property type="entry name" value="S1_RNase_R"/>
    <property type="match status" value="1"/>
</dbReference>
<keyword evidence="12" id="KW-1185">Reference proteome</keyword>
<dbReference type="NCBIfam" id="TIGR00358">
    <property type="entry name" value="3_prime_RNase"/>
    <property type="match status" value="1"/>
</dbReference>
<dbReference type="InterPro" id="IPR004476">
    <property type="entry name" value="RNase_II/RNase_R"/>
</dbReference>
<dbReference type="Pfam" id="PF17876">
    <property type="entry name" value="CSD2"/>
    <property type="match status" value="1"/>
</dbReference>
<feature type="domain" description="S1 motif" evidence="10">
    <location>
        <begin position="663"/>
        <end position="744"/>
    </location>
</feature>
<name>A0ABV3U374_9GAMM</name>
<dbReference type="Gene3D" id="2.40.50.140">
    <property type="entry name" value="Nucleic acid-binding proteins"/>
    <property type="match status" value="2"/>
</dbReference>
<feature type="region of interest" description="Disordered" evidence="9">
    <location>
        <begin position="756"/>
        <end position="913"/>
    </location>
</feature>
<dbReference type="SMART" id="SM00955">
    <property type="entry name" value="RNB"/>
    <property type="match status" value="1"/>
</dbReference>
<keyword evidence="5 8" id="KW-0378">Hydrolase</keyword>
<feature type="compositionally biased region" description="Low complexity" evidence="9">
    <location>
        <begin position="812"/>
        <end position="825"/>
    </location>
</feature>
<dbReference type="InterPro" id="IPR013223">
    <property type="entry name" value="RNase_B_OB_dom"/>
</dbReference>
<dbReference type="InterPro" id="IPR011129">
    <property type="entry name" value="CSD"/>
</dbReference>
<dbReference type="SMART" id="SM00316">
    <property type="entry name" value="S1"/>
    <property type="match status" value="2"/>
</dbReference>
<comment type="similarity">
    <text evidence="8">Belongs to the RNR ribonuclease family. RNase R subfamily.</text>
</comment>
<dbReference type="SMART" id="SM00357">
    <property type="entry name" value="CSP"/>
    <property type="match status" value="1"/>
</dbReference>
<evidence type="ECO:0000313" key="12">
    <source>
        <dbReference type="Proteomes" id="UP001557485"/>
    </source>
</evidence>
<dbReference type="Pfam" id="PF00575">
    <property type="entry name" value="S1"/>
    <property type="match status" value="1"/>
</dbReference>
<keyword evidence="4 8" id="KW-0540">Nuclease</keyword>
<evidence type="ECO:0000313" key="11">
    <source>
        <dbReference type="EMBL" id="MEX1668363.1"/>
    </source>
</evidence>
<evidence type="ECO:0000256" key="3">
    <source>
        <dbReference type="ARBA" id="ARBA00022490"/>
    </source>
</evidence>
<evidence type="ECO:0000256" key="1">
    <source>
        <dbReference type="ARBA" id="ARBA00001849"/>
    </source>
</evidence>
<comment type="caution">
    <text evidence="11">The sequence shown here is derived from an EMBL/GenBank/DDBJ whole genome shotgun (WGS) entry which is preliminary data.</text>
</comment>
<feature type="compositionally biased region" description="Basic and acidic residues" evidence="9">
    <location>
        <begin position="1"/>
        <end position="17"/>
    </location>
</feature>
<keyword evidence="7 8" id="KW-0694">RNA-binding</keyword>
<sequence length="913" mass="100949">MAKRRNLPDPHAEREASNYENPVPSREYILEQLKESEKGISQAQLRRQLEIEGEEQEEGLRRRIKAMLRDGQIIEGRRGQLRAISGGDSMVGKVIGHRDGFGFVSIEGEAEDVYLANRQMQQVFDGDTVKVEVTGVDQRGRREGVIVEVVEHNTQQLVGKLMMHRGLPQVVPENTRIQNWLALEDNDVASAKEGDYVMVELTQQPGQRQQARGRITEVLGDRRTVGVATELAIRSHDIPFEWPEAVEEEARRFGSEPKDSDKTHRVDLRQLPLVTIDGEDARDFDDAVYCEPKKSGGYRLWVAIADVSHYVQVGSALDQEAHKRATSVYFPDRVVPMLPEALSNGLCSLKPDVDRLTMVCEMTISASGKLSGYVFYEGLIRSHARLTYNEVGALLELEGVDPKYNTGRNAHLLPQLRYLQDLYKVLRKARSERGAIDFETVETRIVFDDEKRIEAIVPIRRHDAHKLIEECMLCANVATARALDRSGLEALYRVHSGPSEQKLTNLREFLGEIGLSLQGGEEPSPKDYQMLLSNLGDRPDAAVIQTMMLRSLSQAVYHPENEGHFGLHYAGYTHFTSPIRRYPDLLVHRALRYLVRSGGGEAAACFHKMDDAPALDRKAIYPYDFDALVAQGANSSMAERRADEASRDVMAFLKCEFLQDHVGSEHDGIIAAVTGFGMFVELQDLYIEGLVHITALPQDFYQFDQAHQRLVGERTRRVYQLGDTLRVQVLAVNLDQRKIDLGVVLVEGEAGRKVEFDSAKSASDAPPRKRRKPGQGRGRGGDTTPASAPRRRKPADAAAPAAKSAPRKKRQPAAPIVDVPVAAAPKKTSVREALAKGLKGLMPSKSKAAVKSTAKPKAGVKAGAAKLAESASGAEGKPRRSRSGAKAAAPKSDASKKSGGEAKSGAPRTRRSR</sequence>
<dbReference type="GO" id="GO:0008859">
    <property type="term" value="F:exoribonuclease II activity"/>
    <property type="evidence" value="ECO:0007669"/>
    <property type="project" value="UniProtKB-EC"/>
</dbReference>
<dbReference type="InterPro" id="IPR012340">
    <property type="entry name" value="NA-bd_OB-fold"/>
</dbReference>
<dbReference type="Pfam" id="PF08206">
    <property type="entry name" value="OB_RNB"/>
    <property type="match status" value="1"/>
</dbReference>
<evidence type="ECO:0000256" key="8">
    <source>
        <dbReference type="HAMAP-Rule" id="MF_01895"/>
    </source>
</evidence>
<dbReference type="InterPro" id="IPR003029">
    <property type="entry name" value="S1_domain"/>
</dbReference>
<feature type="compositionally biased region" description="Low complexity" evidence="9">
    <location>
        <begin position="844"/>
        <end position="868"/>
    </location>
</feature>
<dbReference type="RefSeq" id="WP_368380648.1">
    <property type="nucleotide sequence ID" value="NZ_JBFRYA010000004.1"/>
</dbReference>
<dbReference type="PROSITE" id="PS01175">
    <property type="entry name" value="RIBONUCLEASE_II"/>
    <property type="match status" value="1"/>
</dbReference>
<evidence type="ECO:0000256" key="2">
    <source>
        <dbReference type="ARBA" id="ARBA00004496"/>
    </source>
</evidence>
<evidence type="ECO:0000259" key="10">
    <source>
        <dbReference type="PROSITE" id="PS50126"/>
    </source>
</evidence>
<comment type="function">
    <text evidence="8">3'-5' exoribonuclease that releases 5'-nucleoside monophosphates and is involved in maturation of structured RNAs.</text>
</comment>
<organism evidence="11 12">
    <name type="scientific">Zhongshania guokunii</name>
    <dbReference type="NCBI Taxonomy" id="641783"/>
    <lineage>
        <taxon>Bacteria</taxon>
        <taxon>Pseudomonadati</taxon>
        <taxon>Pseudomonadota</taxon>
        <taxon>Gammaproteobacteria</taxon>
        <taxon>Cellvibrionales</taxon>
        <taxon>Spongiibacteraceae</taxon>
        <taxon>Zhongshania</taxon>
    </lineage>
</organism>
<protein>
    <recommendedName>
        <fullName evidence="8">Ribonuclease R</fullName>
        <shortName evidence="8">RNase R</shortName>
        <ecNumber evidence="8">3.1.13.1</ecNumber>
    </recommendedName>
</protein>
<evidence type="ECO:0000256" key="7">
    <source>
        <dbReference type="ARBA" id="ARBA00022884"/>
    </source>
</evidence>
<dbReference type="PANTHER" id="PTHR23355:SF9">
    <property type="entry name" value="DIS3-LIKE EXONUCLEASE 2"/>
    <property type="match status" value="1"/>
</dbReference>
<dbReference type="SUPFAM" id="SSF50249">
    <property type="entry name" value="Nucleic acid-binding proteins"/>
    <property type="match status" value="4"/>
</dbReference>
<dbReference type="PANTHER" id="PTHR23355">
    <property type="entry name" value="RIBONUCLEASE"/>
    <property type="match status" value="1"/>
</dbReference>
<evidence type="ECO:0000256" key="5">
    <source>
        <dbReference type="ARBA" id="ARBA00022801"/>
    </source>
</evidence>
<evidence type="ECO:0000256" key="4">
    <source>
        <dbReference type="ARBA" id="ARBA00022722"/>
    </source>
</evidence>
<proteinExistence type="inferred from homology"/>
<gene>
    <name evidence="8 11" type="primary">rnr</name>
    <name evidence="11" type="ORF">AB4876_05530</name>
</gene>
<dbReference type="EMBL" id="JBFRYA010000004">
    <property type="protein sequence ID" value="MEX1668363.1"/>
    <property type="molecule type" value="Genomic_DNA"/>
</dbReference>
<dbReference type="Pfam" id="PF00773">
    <property type="entry name" value="RNB"/>
    <property type="match status" value="1"/>
</dbReference>
<dbReference type="InterPro" id="IPR050180">
    <property type="entry name" value="RNR_Ribonuclease"/>
</dbReference>
<dbReference type="InterPro" id="IPR001900">
    <property type="entry name" value="RNase_II/R"/>
</dbReference>